<dbReference type="InterPro" id="IPR001810">
    <property type="entry name" value="F-box_dom"/>
</dbReference>
<evidence type="ECO:0000259" key="1">
    <source>
        <dbReference type="PROSITE" id="PS50181"/>
    </source>
</evidence>
<proteinExistence type="predicted"/>
<sequence>MTSLSRLPAEIVGMILSALGDLNLKTLIVAQSVCTQYRDLIETVAFRTRHLQPTESGKLEFDAFLRAEFSSILDALDSKDTARLYHMYRNLPWAQTESSREPYLRPGASWRRLCLTVGGPPITRLGRVELDSYWMGTNVAYSELDLLSPWLTMGCVYDMLLMSRDLAREEASTENWQLRLGQRVADYNLAAHVCHITAGLGSVPPSEEALAAMYVDARADGDDDDAVASRQTAVLQVQMVTRGGWCGTDYSAHRFFQDLWYSCPQGDDFFGFQQRPWHGPLPKKVPDWWDEMTGNFSLD</sequence>
<dbReference type="PROSITE" id="PS50181">
    <property type="entry name" value="FBOX"/>
    <property type="match status" value="1"/>
</dbReference>
<gene>
    <name evidence="2" type="ORF">PG986_002561</name>
</gene>
<dbReference type="InterPro" id="IPR036047">
    <property type="entry name" value="F-box-like_dom_sf"/>
</dbReference>
<reference evidence="2 3" key="1">
    <citation type="submission" date="2023-01" db="EMBL/GenBank/DDBJ databases">
        <title>Analysis of 21 Apiospora genomes using comparative genomics revels a genus with tremendous synthesis potential of carbohydrate active enzymes and secondary metabolites.</title>
        <authorList>
            <person name="Sorensen T."/>
        </authorList>
    </citation>
    <scope>NUCLEOTIDE SEQUENCE [LARGE SCALE GENOMIC DNA]</scope>
    <source>
        <strain evidence="2 3">CBS 24483</strain>
    </source>
</reference>
<name>A0ABR1QQS9_9PEZI</name>
<dbReference type="EMBL" id="JAQQWE010000002">
    <property type="protein sequence ID" value="KAK7961736.1"/>
    <property type="molecule type" value="Genomic_DNA"/>
</dbReference>
<dbReference type="Proteomes" id="UP001391051">
    <property type="component" value="Unassembled WGS sequence"/>
</dbReference>
<feature type="domain" description="F-box" evidence="1">
    <location>
        <begin position="1"/>
        <end position="49"/>
    </location>
</feature>
<organism evidence="2 3">
    <name type="scientific">Apiospora aurea</name>
    <dbReference type="NCBI Taxonomy" id="335848"/>
    <lineage>
        <taxon>Eukaryota</taxon>
        <taxon>Fungi</taxon>
        <taxon>Dikarya</taxon>
        <taxon>Ascomycota</taxon>
        <taxon>Pezizomycotina</taxon>
        <taxon>Sordariomycetes</taxon>
        <taxon>Xylariomycetidae</taxon>
        <taxon>Amphisphaeriales</taxon>
        <taxon>Apiosporaceae</taxon>
        <taxon>Apiospora</taxon>
    </lineage>
</organism>
<protein>
    <recommendedName>
        <fullName evidence="1">F-box domain-containing protein</fullName>
    </recommendedName>
</protein>
<dbReference type="GeneID" id="92071845"/>
<comment type="caution">
    <text evidence="2">The sequence shown here is derived from an EMBL/GenBank/DDBJ whole genome shotgun (WGS) entry which is preliminary data.</text>
</comment>
<evidence type="ECO:0000313" key="3">
    <source>
        <dbReference type="Proteomes" id="UP001391051"/>
    </source>
</evidence>
<evidence type="ECO:0000313" key="2">
    <source>
        <dbReference type="EMBL" id="KAK7961736.1"/>
    </source>
</evidence>
<dbReference type="SUPFAM" id="SSF81383">
    <property type="entry name" value="F-box domain"/>
    <property type="match status" value="1"/>
</dbReference>
<keyword evidence="3" id="KW-1185">Reference proteome</keyword>
<dbReference type="RefSeq" id="XP_066703847.1">
    <property type="nucleotide sequence ID" value="XM_066838783.1"/>
</dbReference>
<accession>A0ABR1QQS9</accession>